<accession>A0ABR7PQ07</accession>
<reference evidence="1 2" key="1">
    <citation type="submission" date="2019-09" db="EMBL/GenBank/DDBJ databases">
        <title>Paraburkholderia podalyriae sp. nov., A South African Podalyria-associated rhizobium.</title>
        <authorList>
            <person name="Mavima L."/>
            <person name="Beukes C.W."/>
            <person name="Palmer M."/>
            <person name="De Meyer S.E."/>
            <person name="James E.K."/>
            <person name="Maluk M."/>
            <person name="Avontuur J.R."/>
            <person name="Chan W.Y."/>
            <person name="Venter S.N."/>
            <person name="Steenkamp E.T."/>
        </authorList>
    </citation>
    <scope>NUCLEOTIDE SEQUENCE [LARGE SCALE GENOMIC DNA]</scope>
    <source>
        <strain evidence="1 2">WC7.3b</strain>
    </source>
</reference>
<dbReference type="RefSeq" id="WP_187635504.1">
    <property type="nucleotide sequence ID" value="NZ_VZQQ01000013.1"/>
</dbReference>
<keyword evidence="2" id="KW-1185">Reference proteome</keyword>
<dbReference type="Gene3D" id="3.30.70.100">
    <property type="match status" value="1"/>
</dbReference>
<dbReference type="EMBL" id="VZQQ01000013">
    <property type="protein sequence ID" value="MBC8748379.1"/>
    <property type="molecule type" value="Genomic_DNA"/>
</dbReference>
<dbReference type="SUPFAM" id="SSF54909">
    <property type="entry name" value="Dimeric alpha+beta barrel"/>
    <property type="match status" value="1"/>
</dbReference>
<evidence type="ECO:0000313" key="1">
    <source>
        <dbReference type="EMBL" id="MBC8748379.1"/>
    </source>
</evidence>
<gene>
    <name evidence="1" type="ORF">F6X42_17750</name>
</gene>
<organism evidence="1 2">
    <name type="scientific">Paraburkholderia podalyriae</name>
    <dbReference type="NCBI Taxonomy" id="1938811"/>
    <lineage>
        <taxon>Bacteria</taxon>
        <taxon>Pseudomonadati</taxon>
        <taxon>Pseudomonadota</taxon>
        <taxon>Betaproteobacteria</taxon>
        <taxon>Burkholderiales</taxon>
        <taxon>Burkholderiaceae</taxon>
        <taxon>Paraburkholderia</taxon>
    </lineage>
</organism>
<protein>
    <submittedName>
        <fullName evidence="1">Ethyl tert-butyl ether degradation protein EthD</fullName>
    </submittedName>
</protein>
<evidence type="ECO:0000313" key="2">
    <source>
        <dbReference type="Proteomes" id="UP000736373"/>
    </source>
</evidence>
<dbReference type="Proteomes" id="UP000736373">
    <property type="component" value="Unassembled WGS sequence"/>
</dbReference>
<proteinExistence type="predicted"/>
<sequence>MQVCLFLTATCGTCDMRQPLTDTPALLRAATQVAGLRKLIVHEPIAGEVDACLAPAADAPSCVLQWYFDELAPLETALEPDGTIVQALQSTMRAELKAQTFSQQLMAVRTFAPPHAASVEPSAQRCTYLVAYEGVAQDFNAWLTHYLAHHPPLMLQLPALRELEIYTRIDSRSGLPFAHASAMQRNKVVFDDATALTDALGSPVRDAMRRDFHALPAYSGATPHFAMRSIYGNLAAC</sequence>
<comment type="caution">
    <text evidence="1">The sequence shown here is derived from an EMBL/GenBank/DDBJ whole genome shotgun (WGS) entry which is preliminary data.</text>
</comment>
<dbReference type="InterPro" id="IPR011008">
    <property type="entry name" value="Dimeric_a/b-barrel"/>
</dbReference>
<name>A0ABR7PQ07_9BURK</name>